<dbReference type="Proteomes" id="UP000805193">
    <property type="component" value="Unassembled WGS sequence"/>
</dbReference>
<gene>
    <name evidence="1" type="ORF">HPB47_015434</name>
</gene>
<proteinExistence type="predicted"/>
<accession>A0AC60QTK5</accession>
<keyword evidence="2" id="KW-1185">Reference proteome</keyword>
<protein>
    <submittedName>
        <fullName evidence="1">Uncharacterized protein</fullName>
    </submittedName>
</protein>
<evidence type="ECO:0000313" key="2">
    <source>
        <dbReference type="Proteomes" id="UP000805193"/>
    </source>
</evidence>
<comment type="caution">
    <text evidence="1">The sequence shown here is derived from an EMBL/GenBank/DDBJ whole genome shotgun (WGS) entry which is preliminary data.</text>
</comment>
<dbReference type="EMBL" id="JABSTQ010004030">
    <property type="protein sequence ID" value="KAG0442966.1"/>
    <property type="molecule type" value="Genomic_DNA"/>
</dbReference>
<name>A0AC60QTK5_IXOPE</name>
<sequence length="647" mass="71684">MLEEAWQGQLEEVKATQKSNKDKHEAMEWQLEKARISPPRNSRLAGWFPKQTRSQQAKEKRLEAPATRSSATRPHNGAAKATSQRMKRPPPPPLPKGEHKIVVRPRGGFNTASWSDIQILNGARSSIPADLLSARELLRKYPEQNIFVICTPNSERAEAYSKMQAINIVGKTYPATAYTTTPENTCKGIIHDIPEEDTPETIWDSLQYNTNPPNLQFRRLGKSGPLLLLYEGQRVPHWVDYRGATLRCLLYKKRVEVCKICARVGHREDICPTPNDKKCFTCGTIVSDNANHECTPHCAICGGGHESGSKRCRQRFLPARKPRAPFLPTLDPTDEATFPAMGPSTCGNRSTGPRDRSAGARGELHSSRSHSRSRSRSRSRGRGRSSSRGPDVTRKSSTSATSKVSWASVAKSTAPTQSKQYQLLQADNEQLRRELARLSAKIAQLENPKQVRPSTQPPLTPTTNTQPCSQPQSKPPIHPKPPIPPKLAAATAVEPMEVQRTAAKRKADEPLQPPTPVECVTKQDLENLETRMTTMVTNKIEQMSHSIMEVVHSLQLEVAAVTQTQQQMLLQLQQLNHRVSIVESITQHLPLPTPLPQSPRSASPSRTSRSTSRDPVPNLTPSPLAPPKLQVPSSRSTSLPPPQPNHG</sequence>
<evidence type="ECO:0000313" key="1">
    <source>
        <dbReference type="EMBL" id="KAG0442966.1"/>
    </source>
</evidence>
<reference evidence="1 2" key="1">
    <citation type="journal article" date="2020" name="Cell">
        <title>Large-Scale Comparative Analyses of Tick Genomes Elucidate Their Genetic Diversity and Vector Capacities.</title>
        <authorList>
            <consortium name="Tick Genome and Microbiome Consortium (TIGMIC)"/>
            <person name="Jia N."/>
            <person name="Wang J."/>
            <person name="Shi W."/>
            <person name="Du L."/>
            <person name="Sun Y."/>
            <person name="Zhan W."/>
            <person name="Jiang J.F."/>
            <person name="Wang Q."/>
            <person name="Zhang B."/>
            <person name="Ji P."/>
            <person name="Bell-Sakyi L."/>
            <person name="Cui X.M."/>
            <person name="Yuan T.T."/>
            <person name="Jiang B.G."/>
            <person name="Yang W.F."/>
            <person name="Lam T.T."/>
            <person name="Chang Q.C."/>
            <person name="Ding S.J."/>
            <person name="Wang X.J."/>
            <person name="Zhu J.G."/>
            <person name="Ruan X.D."/>
            <person name="Zhao L."/>
            <person name="Wei J.T."/>
            <person name="Ye R.Z."/>
            <person name="Que T.C."/>
            <person name="Du C.H."/>
            <person name="Zhou Y.H."/>
            <person name="Cheng J.X."/>
            <person name="Dai P.F."/>
            <person name="Guo W.B."/>
            <person name="Han X.H."/>
            <person name="Huang E.J."/>
            <person name="Li L.F."/>
            <person name="Wei W."/>
            <person name="Gao Y.C."/>
            <person name="Liu J.Z."/>
            <person name="Shao H.Z."/>
            <person name="Wang X."/>
            <person name="Wang C.C."/>
            <person name="Yang T.C."/>
            <person name="Huo Q.B."/>
            <person name="Li W."/>
            <person name="Chen H.Y."/>
            <person name="Chen S.E."/>
            <person name="Zhou L.G."/>
            <person name="Ni X.B."/>
            <person name="Tian J.H."/>
            <person name="Sheng Y."/>
            <person name="Liu T."/>
            <person name="Pan Y.S."/>
            <person name="Xia L.Y."/>
            <person name="Li J."/>
            <person name="Zhao F."/>
            <person name="Cao W.C."/>
        </authorList>
    </citation>
    <scope>NUCLEOTIDE SEQUENCE [LARGE SCALE GENOMIC DNA]</scope>
    <source>
        <strain evidence="1">Iper-2018</strain>
    </source>
</reference>
<organism evidence="1 2">
    <name type="scientific">Ixodes persulcatus</name>
    <name type="common">Taiga tick</name>
    <dbReference type="NCBI Taxonomy" id="34615"/>
    <lineage>
        <taxon>Eukaryota</taxon>
        <taxon>Metazoa</taxon>
        <taxon>Ecdysozoa</taxon>
        <taxon>Arthropoda</taxon>
        <taxon>Chelicerata</taxon>
        <taxon>Arachnida</taxon>
        <taxon>Acari</taxon>
        <taxon>Parasitiformes</taxon>
        <taxon>Ixodida</taxon>
        <taxon>Ixodoidea</taxon>
        <taxon>Ixodidae</taxon>
        <taxon>Ixodinae</taxon>
        <taxon>Ixodes</taxon>
    </lineage>
</organism>